<protein>
    <submittedName>
        <fullName evidence="1">Uncharacterized protein</fullName>
    </submittedName>
</protein>
<evidence type="ECO:0000313" key="2">
    <source>
        <dbReference type="Proteomes" id="UP001075354"/>
    </source>
</evidence>
<dbReference type="Proteomes" id="UP001075354">
    <property type="component" value="Chromosome 6"/>
</dbReference>
<gene>
    <name evidence="1" type="ORF">ONE63_008209</name>
</gene>
<reference evidence="1" key="1">
    <citation type="submission" date="2022-12" db="EMBL/GenBank/DDBJ databases">
        <title>Chromosome-level genome assembly of the bean flower thrips Megalurothrips usitatus.</title>
        <authorList>
            <person name="Ma L."/>
            <person name="Liu Q."/>
            <person name="Li H."/>
            <person name="Cai W."/>
        </authorList>
    </citation>
    <scope>NUCLEOTIDE SEQUENCE</scope>
    <source>
        <strain evidence="1">Cailab_2022a</strain>
    </source>
</reference>
<dbReference type="PANTHER" id="PTHR46579:SF1">
    <property type="entry name" value="F5_8 TYPE C DOMAIN-CONTAINING PROTEIN"/>
    <property type="match status" value="1"/>
</dbReference>
<sequence>MDPNTTLSINEVIAVIDKFSGTSLFQGVQTSQQLSAFIEHQRYLVRPEPVLFENVDVLVGGTVKKVQVEGGYYVPFLPMLELLLNCPEVLHCVDNPEPTEKGKFRGPMDGHSFRQNPLVKKFPDTLGICSYDDDANCTDTASSKNKSVKFLYWSLLNLSAELRSSGRGVHLIASADPAVVKSKGHDMFMKDFQDGMNKLSSEEGVEFTISGKKRTFHAVLVHHAGDNPASAACGGFKESAAFAKCPCRQCFATQTELFTSFVEKDFTLRSKELHEAQVAEVEKYGQSRSTGGFNPSVEYGINKRSFLMTINYFDVTKCFPQDLMHDVILGTLKQEIACLLGHVLLKNQTNLKKINEKVESVAKYFGVNKPPPITRDHIDQRSIKGSAAETLVLAHSLPFALLDPASGKSACDSENLNCYILRLNLLDLQMSEEFSLDDVQRLRKMIALHHLRFQRLYPNSLIPKHHYEIHIPTQILLFGPPRFYWCFRFEAKHAYFKRIARMSHNFINIYFTLSQRHQEKQCGLMMLSASGYTKPYMRKSDRFGSPMDLHLNTSVHNLLLESCFKITGNKSLQRYNFVHMKGVHYSKGSTVILGFERNVPICGEIVDIYGLNGKVAFIYQKLIPEKYVVELNAFKVRYSDSTAAVLFSNILYHHHVPFIRGGGNYILVPCRSYLAHKVGLHKLSWNEKLCCWVTDTSISI</sequence>
<comment type="caution">
    <text evidence="1">The sequence shown here is derived from an EMBL/GenBank/DDBJ whole genome shotgun (WGS) entry which is preliminary data.</text>
</comment>
<evidence type="ECO:0000313" key="1">
    <source>
        <dbReference type="EMBL" id="KAJ1526623.1"/>
    </source>
</evidence>
<proteinExistence type="predicted"/>
<dbReference type="AlphaFoldDB" id="A0AAV7XNS1"/>
<dbReference type="EMBL" id="JAPTSV010000006">
    <property type="protein sequence ID" value="KAJ1526623.1"/>
    <property type="molecule type" value="Genomic_DNA"/>
</dbReference>
<dbReference type="PANTHER" id="PTHR46579">
    <property type="entry name" value="F5/8 TYPE C DOMAIN-CONTAINING PROTEIN-RELATED"/>
    <property type="match status" value="1"/>
</dbReference>
<name>A0AAV7XNS1_9NEOP</name>
<keyword evidence="2" id="KW-1185">Reference proteome</keyword>
<accession>A0AAV7XNS1</accession>
<organism evidence="1 2">
    <name type="scientific">Megalurothrips usitatus</name>
    <name type="common">bean blossom thrips</name>
    <dbReference type="NCBI Taxonomy" id="439358"/>
    <lineage>
        <taxon>Eukaryota</taxon>
        <taxon>Metazoa</taxon>
        <taxon>Ecdysozoa</taxon>
        <taxon>Arthropoda</taxon>
        <taxon>Hexapoda</taxon>
        <taxon>Insecta</taxon>
        <taxon>Pterygota</taxon>
        <taxon>Neoptera</taxon>
        <taxon>Paraneoptera</taxon>
        <taxon>Thysanoptera</taxon>
        <taxon>Terebrantia</taxon>
        <taxon>Thripoidea</taxon>
        <taxon>Thripidae</taxon>
        <taxon>Megalurothrips</taxon>
    </lineage>
</organism>